<accession>A0A2B7YGC8</accession>
<organism evidence="1 2">
    <name type="scientific">Fusobacterium nucleatum subsp. polymorphum</name>
    <name type="common">Fusobacterium polymorphum</name>
    <dbReference type="NCBI Taxonomy" id="76857"/>
    <lineage>
        <taxon>Bacteria</taxon>
        <taxon>Fusobacteriati</taxon>
        <taxon>Fusobacteriota</taxon>
        <taxon>Fusobacteriia</taxon>
        <taxon>Fusobacteriales</taxon>
        <taxon>Fusobacteriaceae</taxon>
        <taxon>Fusobacterium</taxon>
    </lineage>
</organism>
<sequence length="83" mass="9625">MLTNIKEIAELKDYQEVNKKLKEEWQLLGISNKNNEITYILGRKEIRERRTLKSMEETVEEIAKSKRVYLGDGVIIEVGGGDE</sequence>
<name>A0A2B7YGC8_FUSNP</name>
<protein>
    <submittedName>
        <fullName evidence="1">Uncharacterized protein</fullName>
    </submittedName>
</protein>
<evidence type="ECO:0000313" key="1">
    <source>
        <dbReference type="EMBL" id="PGH19968.1"/>
    </source>
</evidence>
<reference evidence="1 2" key="1">
    <citation type="submission" date="2017-06" db="EMBL/GenBank/DDBJ databases">
        <title>Genome sequencing of Fusobacterium nucleatum subsp. polymorphum KCOM 1232 (=ChDC F37).</title>
        <authorList>
            <person name="Kook J.-K."/>
            <person name="Park S.-N."/>
            <person name="Lim Y.K."/>
            <person name="Roh H."/>
        </authorList>
    </citation>
    <scope>NUCLEOTIDE SEQUENCE [LARGE SCALE GENOMIC DNA]</scope>
    <source>
        <strain evidence="2">KCOM 1232 ( ChDC F37)</strain>
    </source>
</reference>
<dbReference type="Proteomes" id="UP000222862">
    <property type="component" value="Unassembled WGS sequence"/>
</dbReference>
<proteinExistence type="predicted"/>
<gene>
    <name evidence="1" type="ORF">RN96_12755</name>
</gene>
<dbReference type="EMBL" id="NJGI01000007">
    <property type="protein sequence ID" value="PGH19968.1"/>
    <property type="molecule type" value="Genomic_DNA"/>
</dbReference>
<dbReference type="RefSeq" id="WP_098703717.1">
    <property type="nucleotide sequence ID" value="NZ_NJGI01000007.1"/>
</dbReference>
<dbReference type="AlphaFoldDB" id="A0A2B7YGC8"/>
<comment type="caution">
    <text evidence="1">The sequence shown here is derived from an EMBL/GenBank/DDBJ whole genome shotgun (WGS) entry which is preliminary data.</text>
</comment>
<evidence type="ECO:0000313" key="2">
    <source>
        <dbReference type="Proteomes" id="UP000222862"/>
    </source>
</evidence>